<organism evidence="1 2">
    <name type="scientific">Armillaria borealis</name>
    <dbReference type="NCBI Taxonomy" id="47425"/>
    <lineage>
        <taxon>Eukaryota</taxon>
        <taxon>Fungi</taxon>
        <taxon>Dikarya</taxon>
        <taxon>Basidiomycota</taxon>
        <taxon>Agaricomycotina</taxon>
        <taxon>Agaricomycetes</taxon>
        <taxon>Agaricomycetidae</taxon>
        <taxon>Agaricales</taxon>
        <taxon>Marasmiineae</taxon>
        <taxon>Physalacriaceae</taxon>
        <taxon>Armillaria</taxon>
    </lineage>
</organism>
<name>A0AA39IXN1_9AGAR</name>
<dbReference type="AlphaFoldDB" id="A0AA39IXN1"/>
<keyword evidence="2" id="KW-1185">Reference proteome</keyword>
<dbReference type="EMBL" id="JAUEPT010000134">
    <property type="protein sequence ID" value="KAK0430768.1"/>
    <property type="molecule type" value="Genomic_DNA"/>
</dbReference>
<dbReference type="Proteomes" id="UP001175226">
    <property type="component" value="Unassembled WGS sequence"/>
</dbReference>
<comment type="caution">
    <text evidence="1">The sequence shown here is derived from an EMBL/GenBank/DDBJ whole genome shotgun (WGS) entry which is preliminary data.</text>
</comment>
<accession>A0AA39IXN1</accession>
<evidence type="ECO:0000313" key="2">
    <source>
        <dbReference type="Proteomes" id="UP001175226"/>
    </source>
</evidence>
<sequence>MYIGGRHCVGMKTTDGWYSWTEDARKEDGEGSVNDEGFARLGSTRQRAEDGLRGRQEHFAGVERDGRVIGVLDSPTAAPLKLSKTSILPSNTTSFAVVPTTPPRSNVPRYETQLPKKTATSDVQQHSVLSPYNSPAEVLTNPKVRIHMGARMSCKATSPAHMSPFVESQFPTHNCMEVSSPDDGDMSEAKRLPTGRSSTCTVSPFLQPFLHLKVNGIAIGQRVVGAGHTATRWIGAKVSVALAKLGFGHESDRQFSL</sequence>
<evidence type="ECO:0000313" key="1">
    <source>
        <dbReference type="EMBL" id="KAK0430768.1"/>
    </source>
</evidence>
<gene>
    <name evidence="1" type="ORF">EV421DRAFT_1743730</name>
</gene>
<reference evidence="1" key="1">
    <citation type="submission" date="2023-06" db="EMBL/GenBank/DDBJ databases">
        <authorList>
            <consortium name="Lawrence Berkeley National Laboratory"/>
            <person name="Ahrendt S."/>
            <person name="Sahu N."/>
            <person name="Indic B."/>
            <person name="Wong-Bajracharya J."/>
            <person name="Merenyi Z."/>
            <person name="Ke H.-M."/>
            <person name="Monk M."/>
            <person name="Kocsube S."/>
            <person name="Drula E."/>
            <person name="Lipzen A."/>
            <person name="Balint B."/>
            <person name="Henrissat B."/>
            <person name="Andreopoulos B."/>
            <person name="Martin F.M."/>
            <person name="Harder C.B."/>
            <person name="Rigling D."/>
            <person name="Ford K.L."/>
            <person name="Foster G.D."/>
            <person name="Pangilinan J."/>
            <person name="Papanicolaou A."/>
            <person name="Barry K."/>
            <person name="LaButti K."/>
            <person name="Viragh M."/>
            <person name="Koriabine M."/>
            <person name="Yan M."/>
            <person name="Riley R."/>
            <person name="Champramary S."/>
            <person name="Plett K.L."/>
            <person name="Tsai I.J."/>
            <person name="Slot J."/>
            <person name="Sipos G."/>
            <person name="Plett J."/>
            <person name="Nagy L.G."/>
            <person name="Grigoriev I.V."/>
        </authorList>
    </citation>
    <scope>NUCLEOTIDE SEQUENCE</scope>
    <source>
        <strain evidence="1">FPL87.14</strain>
    </source>
</reference>
<protein>
    <submittedName>
        <fullName evidence="1">Uncharacterized protein</fullName>
    </submittedName>
</protein>
<proteinExistence type="predicted"/>